<dbReference type="GO" id="GO:0016020">
    <property type="term" value="C:membrane"/>
    <property type="evidence" value="ECO:0007669"/>
    <property type="project" value="UniProtKB-UniRule"/>
</dbReference>
<feature type="transmembrane region" description="Helical" evidence="1">
    <location>
        <begin position="63"/>
        <end position="84"/>
    </location>
</feature>
<reference evidence="3 4" key="1">
    <citation type="submission" date="2021-01" db="EMBL/GenBank/DDBJ databases">
        <title>Whole genome shotgun sequence of Catellatospora chokoriensis NBRC 107358.</title>
        <authorList>
            <person name="Komaki H."/>
            <person name="Tamura T."/>
        </authorList>
    </citation>
    <scope>NUCLEOTIDE SEQUENCE [LARGE SCALE GENOMIC DNA]</scope>
    <source>
        <strain evidence="3 4">NBRC 107358</strain>
    </source>
</reference>
<feature type="transmembrane region" description="Helical" evidence="1">
    <location>
        <begin position="165"/>
        <end position="184"/>
    </location>
</feature>
<dbReference type="PANTHER" id="PTHR35152">
    <property type="entry name" value="DOMAIN SIGNALLING PROTEIN, PUTATIVE (AFU_ORTHOLOGUE AFUA_5G11310)-RELATED"/>
    <property type="match status" value="1"/>
</dbReference>
<comment type="caution">
    <text evidence="3">The sequence shown here is derived from an EMBL/GenBank/DDBJ whole genome shotgun (WGS) entry which is preliminary data.</text>
</comment>
<protein>
    <recommendedName>
        <fullName evidence="2">MHYT domain-containing protein</fullName>
    </recommendedName>
</protein>
<feature type="transmembrane region" description="Helical" evidence="1">
    <location>
        <begin position="33"/>
        <end position="51"/>
    </location>
</feature>
<feature type="domain" description="MHYT" evidence="2">
    <location>
        <begin position="27"/>
        <end position="218"/>
    </location>
</feature>
<name>A0A8J3K7N8_9ACTN</name>
<feature type="transmembrane region" description="Helical" evidence="1">
    <location>
        <begin position="104"/>
        <end position="124"/>
    </location>
</feature>
<keyword evidence="1" id="KW-0472">Membrane</keyword>
<keyword evidence="1" id="KW-1133">Transmembrane helix</keyword>
<feature type="transmembrane region" description="Helical" evidence="1">
    <location>
        <begin position="191"/>
        <end position="216"/>
    </location>
</feature>
<organism evidence="3 4">
    <name type="scientific">Catellatospora chokoriensis</name>
    <dbReference type="NCBI Taxonomy" id="310353"/>
    <lineage>
        <taxon>Bacteria</taxon>
        <taxon>Bacillati</taxon>
        <taxon>Actinomycetota</taxon>
        <taxon>Actinomycetes</taxon>
        <taxon>Micromonosporales</taxon>
        <taxon>Micromonosporaceae</taxon>
        <taxon>Catellatospora</taxon>
    </lineage>
</organism>
<evidence type="ECO:0000259" key="2">
    <source>
        <dbReference type="PROSITE" id="PS50924"/>
    </source>
</evidence>
<dbReference type="InterPro" id="IPR005330">
    <property type="entry name" value="MHYT_dom"/>
</dbReference>
<keyword evidence="1" id="KW-0812">Transmembrane</keyword>
<evidence type="ECO:0000313" key="3">
    <source>
        <dbReference type="EMBL" id="GIF94103.1"/>
    </source>
</evidence>
<feature type="transmembrane region" description="Helical" evidence="1">
    <location>
        <begin position="131"/>
        <end position="153"/>
    </location>
</feature>
<dbReference type="PROSITE" id="PS50924">
    <property type="entry name" value="MHYT"/>
    <property type="match status" value="1"/>
</dbReference>
<evidence type="ECO:0000313" key="4">
    <source>
        <dbReference type="Proteomes" id="UP000619293"/>
    </source>
</evidence>
<proteinExistence type="predicted"/>
<feature type="transmembrane region" description="Helical" evidence="1">
    <location>
        <begin position="236"/>
        <end position="259"/>
    </location>
</feature>
<sequence length="300" mass="31068">MQKSEIRSLYDEPKGSTAMADVHHFTHGLVTPGVAYALSILGSTLGLVCTARMRTATTGKQRFWWIVLAAWALGGTAIWAMHFMAMLGFSVTGAQIRYDIPRTAVSALVAIVVVGLGLWIVGFGRPNVGRIVVGGIFTGVGVAGMHYLGMFAMRLDGDVAYDTGLVAASVVIAVVAATVALWFTVVLSKPLAIAGAALLMGVAVCGMHYTGMAAMSVRLTAPTLGSGVGGASAANLLVPIGVLVLLVIGGLVFAIGAAATPEDLAAREYLDRVQAAREEAAIGTQRGTVRRPTAFTPRGK</sequence>
<dbReference type="Proteomes" id="UP000619293">
    <property type="component" value="Unassembled WGS sequence"/>
</dbReference>
<dbReference type="AlphaFoldDB" id="A0A8J3K7N8"/>
<dbReference type="EMBL" id="BONG01000082">
    <property type="protein sequence ID" value="GIF94103.1"/>
    <property type="molecule type" value="Genomic_DNA"/>
</dbReference>
<accession>A0A8J3K7N8</accession>
<gene>
    <name evidence="3" type="ORF">Cch02nite_75470</name>
</gene>
<dbReference type="PANTHER" id="PTHR35152:SF1">
    <property type="entry name" value="DOMAIN SIGNALLING PROTEIN, PUTATIVE (AFU_ORTHOLOGUE AFUA_5G11310)-RELATED"/>
    <property type="match status" value="1"/>
</dbReference>
<dbReference type="Pfam" id="PF03707">
    <property type="entry name" value="MHYT"/>
    <property type="match status" value="2"/>
</dbReference>
<evidence type="ECO:0000256" key="1">
    <source>
        <dbReference type="PROSITE-ProRule" id="PRU00244"/>
    </source>
</evidence>
<keyword evidence="4" id="KW-1185">Reference proteome</keyword>